<dbReference type="AlphaFoldDB" id="A0A9J7ATI0"/>
<accession>A0A9J7ATI0</accession>
<reference evidence="2" key="1">
    <citation type="submission" date="2022-08" db="EMBL/GenBank/DDBJ databases">
        <title>Nisaea acidiphila sp. nov., isolated from a marine algal debris and emended description of the genus Nisaea Urios et al. 2008.</title>
        <authorList>
            <person name="Kwon K."/>
        </authorList>
    </citation>
    <scope>NUCLEOTIDE SEQUENCE</scope>
    <source>
        <strain evidence="2">MEBiC11861</strain>
    </source>
</reference>
<keyword evidence="1" id="KW-1133">Transmembrane helix</keyword>
<sequence length="212" mass="23313">MVRSDDKARGTSQLGSLPLFLSLFLLLLAFFIFLNSISTRVDGKSNDVLDSVRSSFAAILKGGTGTGVFEGDPGRNEDAGFRNEVFEAFNPLLSVTWLREERQGNPVFVEFEIGELFERRSVDPVLDFRKFAARIAPILTREVGRHNAEVRIWFPYSSSEAGRKLSQLRAARMAEILIGSGAPRPGVSIGFRSMPQADTMRIAVDLGTGGAR</sequence>
<evidence type="ECO:0000313" key="3">
    <source>
        <dbReference type="Proteomes" id="UP001060336"/>
    </source>
</evidence>
<evidence type="ECO:0000313" key="2">
    <source>
        <dbReference type="EMBL" id="UUX50478.1"/>
    </source>
</evidence>
<dbReference type="EMBL" id="CP102480">
    <property type="protein sequence ID" value="UUX50478.1"/>
    <property type="molecule type" value="Genomic_DNA"/>
</dbReference>
<evidence type="ECO:0008006" key="4">
    <source>
        <dbReference type="Google" id="ProtNLM"/>
    </source>
</evidence>
<organism evidence="2 3">
    <name type="scientific">Nisaea acidiphila</name>
    <dbReference type="NCBI Taxonomy" id="1862145"/>
    <lineage>
        <taxon>Bacteria</taxon>
        <taxon>Pseudomonadati</taxon>
        <taxon>Pseudomonadota</taxon>
        <taxon>Alphaproteobacteria</taxon>
        <taxon>Rhodospirillales</taxon>
        <taxon>Thalassobaculaceae</taxon>
        <taxon>Nisaea</taxon>
    </lineage>
</organism>
<dbReference type="RefSeq" id="WP_257769653.1">
    <property type="nucleotide sequence ID" value="NZ_CP102480.1"/>
</dbReference>
<keyword evidence="1" id="KW-0812">Transmembrane</keyword>
<keyword evidence="3" id="KW-1185">Reference proteome</keyword>
<evidence type="ECO:0000256" key="1">
    <source>
        <dbReference type="SAM" id="Phobius"/>
    </source>
</evidence>
<protein>
    <recommendedName>
        <fullName evidence="4">Motility protein B-like N-terminal domain-containing protein</fullName>
    </recommendedName>
</protein>
<proteinExistence type="predicted"/>
<name>A0A9J7ATI0_9PROT</name>
<dbReference type="KEGG" id="naci:NUH88_02035"/>
<gene>
    <name evidence="2" type="ORF">NUH88_02035</name>
</gene>
<feature type="transmembrane region" description="Helical" evidence="1">
    <location>
        <begin position="15"/>
        <end position="34"/>
    </location>
</feature>
<dbReference type="Proteomes" id="UP001060336">
    <property type="component" value="Chromosome"/>
</dbReference>
<keyword evidence="1" id="KW-0472">Membrane</keyword>